<reference evidence="8 9" key="1">
    <citation type="submission" date="2018-10" db="EMBL/GenBank/DDBJ databases">
        <title>The complete genome of Acinetobacter wuhouensis strain WCHAW010062.</title>
        <authorList>
            <person name="Hu Y."/>
            <person name="Long H."/>
            <person name="Feng Y."/>
            <person name="Zong Z."/>
        </authorList>
    </citation>
    <scope>NUCLEOTIDE SEQUENCE [LARGE SCALE GENOMIC DNA]</scope>
    <source>
        <strain evidence="8 9">WCHAW010062</strain>
    </source>
</reference>
<gene>
    <name evidence="8" type="ORF">CDG68_07805</name>
</gene>
<evidence type="ECO:0000256" key="5">
    <source>
        <dbReference type="ARBA" id="ARBA00023136"/>
    </source>
</evidence>
<evidence type="ECO:0000313" key="9">
    <source>
        <dbReference type="Proteomes" id="UP000279962"/>
    </source>
</evidence>
<evidence type="ECO:0000256" key="3">
    <source>
        <dbReference type="ARBA" id="ARBA00022692"/>
    </source>
</evidence>
<feature type="transmembrane region" description="Helical" evidence="6">
    <location>
        <begin position="48"/>
        <end position="66"/>
    </location>
</feature>
<keyword evidence="2" id="KW-1003">Cell membrane</keyword>
<dbReference type="PANTHER" id="PTHR36115">
    <property type="entry name" value="PROLINE-RICH ANTIGEN HOMOLOG-RELATED"/>
    <property type="match status" value="1"/>
</dbReference>
<evidence type="ECO:0000256" key="4">
    <source>
        <dbReference type="ARBA" id="ARBA00022989"/>
    </source>
</evidence>
<evidence type="ECO:0000259" key="7">
    <source>
        <dbReference type="Pfam" id="PF06271"/>
    </source>
</evidence>
<dbReference type="PANTHER" id="PTHR36115:SF6">
    <property type="entry name" value="PROLINE-RICH ANTIGEN HOMOLOG"/>
    <property type="match status" value="1"/>
</dbReference>
<feature type="transmembrane region" description="Helical" evidence="6">
    <location>
        <begin position="18"/>
        <end position="36"/>
    </location>
</feature>
<organism evidence="8 9">
    <name type="scientific">Acinetobacter wuhouensis</name>
    <dbReference type="NCBI Taxonomy" id="1879050"/>
    <lineage>
        <taxon>Bacteria</taxon>
        <taxon>Pseudomonadati</taxon>
        <taxon>Pseudomonadota</taxon>
        <taxon>Gammaproteobacteria</taxon>
        <taxon>Moraxellales</taxon>
        <taxon>Moraxellaceae</taxon>
        <taxon>Acinetobacter</taxon>
    </lineage>
</organism>
<dbReference type="AlphaFoldDB" id="A0A3G2T0A5"/>
<accession>A0A3G2T0A5</accession>
<feature type="transmembrane region" description="Helical" evidence="6">
    <location>
        <begin position="87"/>
        <end position="115"/>
    </location>
</feature>
<keyword evidence="4 6" id="KW-1133">Transmembrane helix</keyword>
<protein>
    <submittedName>
        <fullName evidence="8">RDD family protein</fullName>
    </submittedName>
</protein>
<evidence type="ECO:0000313" key="8">
    <source>
        <dbReference type="EMBL" id="AYO53551.1"/>
    </source>
</evidence>
<evidence type="ECO:0000256" key="1">
    <source>
        <dbReference type="ARBA" id="ARBA00004651"/>
    </source>
</evidence>
<dbReference type="Pfam" id="PF06271">
    <property type="entry name" value="RDD"/>
    <property type="match status" value="1"/>
</dbReference>
<evidence type="ECO:0000256" key="6">
    <source>
        <dbReference type="SAM" id="Phobius"/>
    </source>
</evidence>
<comment type="subcellular location">
    <subcellularLocation>
        <location evidence="1">Cell membrane</location>
        <topology evidence="1">Multi-pass membrane protein</topology>
    </subcellularLocation>
</comment>
<name>A0A3G2T0A5_9GAMM</name>
<feature type="domain" description="RDD" evidence="7">
    <location>
        <begin position="15"/>
        <end position="157"/>
    </location>
</feature>
<proteinExistence type="predicted"/>
<feature type="transmembrane region" description="Helical" evidence="6">
    <location>
        <begin position="177"/>
        <end position="197"/>
    </location>
</feature>
<keyword evidence="3 6" id="KW-0812">Transmembrane</keyword>
<dbReference type="Proteomes" id="UP000279962">
    <property type="component" value="Chromosome"/>
</dbReference>
<evidence type="ECO:0000256" key="2">
    <source>
        <dbReference type="ARBA" id="ARBA00022475"/>
    </source>
</evidence>
<dbReference type="InterPro" id="IPR010432">
    <property type="entry name" value="RDD"/>
</dbReference>
<sequence length="319" mass="36059">MTDLISNSKVSIPRFPRIFAFIIDCIVLGVTGMVVGKSLYPYLENSPFIFQCIGTLICLFYFAALNSSIGQGKTIGKMVCKIRVTNLMGFSISTFHSLIRSSILIIPLCFIGYLQQQSSNQLSITLLVALFQSIVFACFYLAIFNRNSQQSLHDVFSKTQILRNSQSTIPYHAVWSVHYYIMSALTVIIFAANLWTYQQNAPLSNDLKNQFSGDITNIQVVNQSTFIGEAVSNNQILFLNLSTPKYLNQQETAETLLQDIHEQHPDLFSSYKINKVNLNFTYQFGATKISRSKTYDLRFNQNHPQLEFSGENSATSFGF</sequence>
<dbReference type="InterPro" id="IPR051791">
    <property type="entry name" value="Pra-immunoreactive"/>
</dbReference>
<feature type="transmembrane region" description="Helical" evidence="6">
    <location>
        <begin position="121"/>
        <end position="143"/>
    </location>
</feature>
<dbReference type="GO" id="GO:0005886">
    <property type="term" value="C:plasma membrane"/>
    <property type="evidence" value="ECO:0007669"/>
    <property type="project" value="UniProtKB-SubCell"/>
</dbReference>
<dbReference type="RefSeq" id="WP_087553237.1">
    <property type="nucleotide sequence ID" value="NZ_CP033133.1"/>
</dbReference>
<dbReference type="EMBL" id="CP033133">
    <property type="protein sequence ID" value="AYO53551.1"/>
    <property type="molecule type" value="Genomic_DNA"/>
</dbReference>
<keyword evidence="5 6" id="KW-0472">Membrane</keyword>